<name>W5SCV6_9SPIR</name>
<keyword evidence="1" id="KW-0472">Membrane</keyword>
<evidence type="ECO:0000256" key="1">
    <source>
        <dbReference type="SAM" id="Phobius"/>
    </source>
</evidence>
<feature type="transmembrane region" description="Helical" evidence="1">
    <location>
        <begin position="20"/>
        <end position="39"/>
    </location>
</feature>
<sequence>MKPQYQQHQHQQLATLPIKSSPIVPITSLAVLALWIILSRVVVTKLVTAVSTATALGLPSLFSLIPF</sequence>
<keyword evidence="2" id="KW-0614">Plasmid</keyword>
<evidence type="ECO:0000313" key="2">
    <source>
        <dbReference type="EMBL" id="AHH04493.1"/>
    </source>
</evidence>
<proteinExistence type="predicted"/>
<dbReference type="EMBL" id="CP004195">
    <property type="protein sequence ID" value="AHH04493.1"/>
    <property type="molecule type" value="Genomic_DNA"/>
</dbReference>
<dbReference type="AlphaFoldDB" id="W5SCV6"/>
<protein>
    <submittedName>
        <fullName evidence="2">Uncharacterized protein</fullName>
    </submittedName>
</protein>
<keyword evidence="1" id="KW-1133">Transmembrane helix</keyword>
<keyword evidence="1" id="KW-0812">Transmembrane</keyword>
<gene>
    <name evidence="2" type="ORF">BHY_1543</name>
</gene>
<organism evidence="2">
    <name type="scientific">Borrelia nietonii YOR</name>
    <dbReference type="NCBI Taxonomy" id="1293576"/>
    <lineage>
        <taxon>Bacteria</taxon>
        <taxon>Pseudomonadati</taxon>
        <taxon>Spirochaetota</taxon>
        <taxon>Spirochaetia</taxon>
        <taxon>Spirochaetales</taxon>
        <taxon>Borreliaceae</taxon>
        <taxon>Borrelia</taxon>
        <taxon>Borrelia nietonii</taxon>
    </lineage>
</organism>
<reference evidence="2" key="1">
    <citation type="submission" date="2013-02" db="EMBL/GenBank/DDBJ databases">
        <title>Comparative genomics of Borrelia species.</title>
        <authorList>
            <person name="Schwan T.G."/>
            <person name="Raffel S.J."/>
            <person name="Porcella S.F."/>
        </authorList>
    </citation>
    <scope>NUCLEOTIDE SEQUENCE</scope>
    <source>
        <strain evidence="2">YOR</strain>
        <plasmid evidence="2">unnamed</plasmid>
    </source>
</reference>
<geneLocation type="plasmid" evidence="2">
    <name>unnamed</name>
</geneLocation>
<accession>W5SCV6</accession>
<dbReference type="HOGENOM" id="CLU_2803938_0_0_12"/>